<dbReference type="Gene3D" id="1.20.1730.10">
    <property type="entry name" value="Sodium/glucose cotransporter"/>
    <property type="match status" value="1"/>
</dbReference>
<feature type="transmembrane region" description="Helical" evidence="12">
    <location>
        <begin position="243"/>
        <end position="262"/>
    </location>
</feature>
<feature type="transmembrane region" description="Helical" evidence="12">
    <location>
        <begin position="455"/>
        <end position="476"/>
    </location>
</feature>
<evidence type="ECO:0000256" key="8">
    <source>
        <dbReference type="ARBA" id="ARBA00023065"/>
    </source>
</evidence>
<comment type="similarity">
    <text evidence="2 11">Belongs to the sodium:solute symporter (SSF) (TC 2.A.21) family.</text>
</comment>
<feature type="transmembrane region" description="Helical" evidence="12">
    <location>
        <begin position="397"/>
        <end position="418"/>
    </location>
</feature>
<evidence type="ECO:0000256" key="9">
    <source>
        <dbReference type="ARBA" id="ARBA00023136"/>
    </source>
</evidence>
<evidence type="ECO:0000256" key="3">
    <source>
        <dbReference type="ARBA" id="ARBA00022448"/>
    </source>
</evidence>
<protein>
    <submittedName>
        <fullName evidence="13">Sodium/glucose cotransporter</fullName>
    </submittedName>
</protein>
<reference evidence="13 14" key="1">
    <citation type="journal article" date="2018" name="Genome Announc.">
        <title>Draft Genome Sequence of "Candidatus Phycosocius bacilliformis," an Alphaproteobacterial Ectosymbiont of the Hydrocarbon-Producing Green Alga Botryococcus braunii.</title>
        <authorList>
            <person name="Tanabe Y."/>
            <person name="Yamaguchi H."/>
            <person name="Watanabe M.M."/>
        </authorList>
    </citation>
    <scope>NUCLEOTIDE SEQUENCE [LARGE SCALE GENOMIC DNA]</scope>
    <source>
        <strain evidence="13 14">BOTRYCO-2</strain>
    </source>
</reference>
<dbReference type="CDD" id="cd11493">
    <property type="entry name" value="SLC5sbd_NIS-like_u1"/>
    <property type="match status" value="1"/>
</dbReference>
<keyword evidence="8" id="KW-0406">Ion transport</keyword>
<dbReference type="EMBL" id="BFBR01000001">
    <property type="protein sequence ID" value="GBF56922.1"/>
    <property type="molecule type" value="Genomic_DNA"/>
</dbReference>
<proteinExistence type="inferred from homology"/>
<name>A0A2P2E782_9PROT</name>
<dbReference type="PROSITE" id="PS50283">
    <property type="entry name" value="NA_SOLUT_SYMP_3"/>
    <property type="match status" value="1"/>
</dbReference>
<evidence type="ECO:0000256" key="1">
    <source>
        <dbReference type="ARBA" id="ARBA00004651"/>
    </source>
</evidence>
<keyword evidence="7" id="KW-0915">Sodium</keyword>
<keyword evidence="9 12" id="KW-0472">Membrane</keyword>
<feature type="transmembrane region" description="Helical" evidence="12">
    <location>
        <begin position="79"/>
        <end position="102"/>
    </location>
</feature>
<evidence type="ECO:0000256" key="12">
    <source>
        <dbReference type="SAM" id="Phobius"/>
    </source>
</evidence>
<dbReference type="AlphaFoldDB" id="A0A2P2E782"/>
<evidence type="ECO:0000256" key="7">
    <source>
        <dbReference type="ARBA" id="ARBA00023053"/>
    </source>
</evidence>
<dbReference type="RefSeq" id="WP_108983759.1">
    <property type="nucleotide sequence ID" value="NZ_BFBR01000001.1"/>
</dbReference>
<feature type="transmembrane region" description="Helical" evidence="12">
    <location>
        <begin position="47"/>
        <end position="67"/>
    </location>
</feature>
<keyword evidence="4" id="KW-1003">Cell membrane</keyword>
<dbReference type="GO" id="GO:0006814">
    <property type="term" value="P:sodium ion transport"/>
    <property type="evidence" value="ECO:0007669"/>
    <property type="project" value="UniProtKB-KW"/>
</dbReference>
<dbReference type="InterPro" id="IPR038377">
    <property type="entry name" value="Na/Glc_symporter_sf"/>
</dbReference>
<feature type="transmembrane region" description="Helical" evidence="12">
    <location>
        <begin position="488"/>
        <end position="508"/>
    </location>
</feature>
<feature type="transmembrane region" description="Helical" evidence="12">
    <location>
        <begin position="349"/>
        <end position="376"/>
    </location>
</feature>
<evidence type="ECO:0000256" key="4">
    <source>
        <dbReference type="ARBA" id="ARBA00022475"/>
    </source>
</evidence>
<dbReference type="OrthoDB" id="9789704at2"/>
<feature type="transmembrane region" description="Helical" evidence="12">
    <location>
        <begin position="191"/>
        <end position="211"/>
    </location>
</feature>
<dbReference type="PANTHER" id="PTHR42985">
    <property type="entry name" value="SODIUM-COUPLED MONOCARBOXYLATE TRANSPORTER"/>
    <property type="match status" value="1"/>
</dbReference>
<keyword evidence="3" id="KW-0813">Transport</keyword>
<dbReference type="InterPro" id="IPR051163">
    <property type="entry name" value="Sodium:Solute_Symporter_SSF"/>
</dbReference>
<feature type="transmembrane region" description="Helical" evidence="12">
    <location>
        <begin position="123"/>
        <end position="151"/>
    </location>
</feature>
<evidence type="ECO:0000256" key="11">
    <source>
        <dbReference type="RuleBase" id="RU362091"/>
    </source>
</evidence>
<feature type="transmembrane region" description="Helical" evidence="12">
    <location>
        <begin position="163"/>
        <end position="184"/>
    </location>
</feature>
<keyword evidence="10" id="KW-0739">Sodium transport</keyword>
<evidence type="ECO:0000313" key="14">
    <source>
        <dbReference type="Proteomes" id="UP000245086"/>
    </source>
</evidence>
<gene>
    <name evidence="13" type="primary">sglT_1</name>
    <name evidence="13" type="ORF">PbB2_00579</name>
</gene>
<dbReference type="InterPro" id="IPR001734">
    <property type="entry name" value="Na/solute_symporter"/>
</dbReference>
<accession>A0A2P2E782</accession>
<keyword evidence="6 12" id="KW-1133">Transmembrane helix</keyword>
<sequence length="516" mass="55745">MVSGFTALDWTILGGYVAIIAVAGVLATRTNMSKANDYFLAGNQVPIWLVAVSVLSTSQSAATFLGAPDSSYRGDFTYLGSNIGAALGAIIVAMVLMPRFYAMQATTVYELLEKRYDRGARQAAAGMYLVGRILASGARLYLAAIAVSMIMFGDIAPEHIVQASLLLLVFGLIFTFIGGLNAIIWSDLVQVAIYVTAALTVVGFLLMKIPATPAEIWQGLVHTPEGVNKLQIIDFSLDFSAPFSFWALITGVALLNACNFGLDQDTSQRLLACKDAKEGNQAMFVSVFATIPVVLIFMTIGSLLYVFYQRPDLMIQEGSQNVMTKFDGQDITVFMTFILTEMPPGLRGFVTVGVIAAAAVNSGLISMSSVLVQDFYRPWRDKRGPKPEAHYVRAGQIGMVVLGLALFAMSILCFYWQQYTDTPLLTFVLAVMAFAYSGLSGVYITAVFTKRGSTASVIAALIAGFMTILVQQAYIVDYFGLPASWKSLAFPWQLCIGTSVAFLVCQLGQTKKPATA</sequence>
<comment type="caution">
    <text evidence="13">The sequence shown here is derived from an EMBL/GenBank/DDBJ whole genome shotgun (WGS) entry which is preliminary data.</text>
</comment>
<evidence type="ECO:0000313" key="13">
    <source>
        <dbReference type="EMBL" id="GBF56922.1"/>
    </source>
</evidence>
<evidence type="ECO:0000256" key="2">
    <source>
        <dbReference type="ARBA" id="ARBA00006434"/>
    </source>
</evidence>
<evidence type="ECO:0000256" key="5">
    <source>
        <dbReference type="ARBA" id="ARBA00022692"/>
    </source>
</evidence>
<comment type="subcellular location">
    <subcellularLocation>
        <location evidence="1">Cell membrane</location>
        <topology evidence="1">Multi-pass membrane protein</topology>
    </subcellularLocation>
</comment>
<feature type="transmembrane region" description="Helical" evidence="12">
    <location>
        <begin position="424"/>
        <end position="448"/>
    </location>
</feature>
<evidence type="ECO:0000256" key="10">
    <source>
        <dbReference type="ARBA" id="ARBA00023201"/>
    </source>
</evidence>
<dbReference type="GO" id="GO:0005886">
    <property type="term" value="C:plasma membrane"/>
    <property type="evidence" value="ECO:0007669"/>
    <property type="project" value="UniProtKB-SubCell"/>
</dbReference>
<dbReference type="Proteomes" id="UP000245086">
    <property type="component" value="Unassembled WGS sequence"/>
</dbReference>
<keyword evidence="14" id="KW-1185">Reference proteome</keyword>
<dbReference type="GO" id="GO:0015293">
    <property type="term" value="F:symporter activity"/>
    <property type="evidence" value="ECO:0007669"/>
    <property type="project" value="TreeGrafter"/>
</dbReference>
<dbReference type="Pfam" id="PF00474">
    <property type="entry name" value="SSF"/>
    <property type="match status" value="1"/>
</dbReference>
<evidence type="ECO:0000256" key="6">
    <source>
        <dbReference type="ARBA" id="ARBA00022989"/>
    </source>
</evidence>
<keyword evidence="5 12" id="KW-0812">Transmembrane</keyword>
<dbReference type="PANTHER" id="PTHR42985:SF47">
    <property type="entry name" value="INTEGRAL MEMBRANE TRANSPORT PROTEIN"/>
    <property type="match status" value="1"/>
</dbReference>
<feature type="transmembrane region" description="Helical" evidence="12">
    <location>
        <begin position="283"/>
        <end position="308"/>
    </location>
</feature>
<feature type="transmembrane region" description="Helical" evidence="12">
    <location>
        <begin position="6"/>
        <end position="27"/>
    </location>
</feature>
<organism evidence="13 14">
    <name type="scientific">Candidatus Phycosocius bacilliformis</name>
    <dbReference type="NCBI Taxonomy" id="1445552"/>
    <lineage>
        <taxon>Bacteria</taxon>
        <taxon>Pseudomonadati</taxon>
        <taxon>Pseudomonadota</taxon>
        <taxon>Alphaproteobacteria</taxon>
        <taxon>Caulobacterales</taxon>
        <taxon>Caulobacterales incertae sedis</taxon>
        <taxon>Candidatus Phycosocius</taxon>
    </lineage>
</organism>